<name>A0ABT0IPW9_9HYPH</name>
<reference evidence="1 2" key="1">
    <citation type="submission" date="2022-04" db="EMBL/GenBank/DDBJ databases">
        <title>Rhizobium coralii sp. nov., isolated from coral Turbinaria peltata.</title>
        <authorList>
            <person name="Sun H."/>
        </authorList>
    </citation>
    <scope>NUCLEOTIDE SEQUENCE [LARGE SCALE GENOMIC DNA]</scope>
    <source>
        <strain evidence="1 2">NTR19</strain>
    </source>
</reference>
<proteinExistence type="predicted"/>
<organism evidence="1 2">
    <name type="scientific">Neorhizobium turbinariae</name>
    <dbReference type="NCBI Taxonomy" id="2937795"/>
    <lineage>
        <taxon>Bacteria</taxon>
        <taxon>Pseudomonadati</taxon>
        <taxon>Pseudomonadota</taxon>
        <taxon>Alphaproteobacteria</taxon>
        <taxon>Hyphomicrobiales</taxon>
        <taxon>Rhizobiaceae</taxon>
        <taxon>Rhizobium/Agrobacterium group</taxon>
        <taxon>Neorhizobium</taxon>
    </lineage>
</organism>
<dbReference type="RefSeq" id="WP_248682585.1">
    <property type="nucleotide sequence ID" value="NZ_JALPRY010000008.1"/>
</dbReference>
<sequence>MTEQQTRAKSHASIPTEHASKYLQQLCKHFAHKRPVTFDEHRGQISLMSGDCYLLAEDAALAVRVEAEDTENLPQLEDVVVRHLVRFAFREELQVEWTKA</sequence>
<keyword evidence="2" id="KW-1185">Reference proteome</keyword>
<dbReference type="Proteomes" id="UP001202827">
    <property type="component" value="Unassembled WGS sequence"/>
</dbReference>
<accession>A0ABT0IPW9</accession>
<gene>
    <name evidence="1" type="ORF">M0654_07835</name>
</gene>
<dbReference type="PIRSF" id="PIRSF028291">
    <property type="entry name" value="UCP028291"/>
    <property type="match status" value="1"/>
</dbReference>
<dbReference type="EMBL" id="JALPRY010000008">
    <property type="protein sequence ID" value="MCK8779898.1"/>
    <property type="molecule type" value="Genomic_DNA"/>
</dbReference>
<dbReference type="Pfam" id="PF09981">
    <property type="entry name" value="DUF2218"/>
    <property type="match status" value="1"/>
</dbReference>
<dbReference type="Gene3D" id="3.30.310.50">
    <property type="entry name" value="Alpha-D-phosphohexomutase, C-terminal domain"/>
    <property type="match status" value="1"/>
</dbReference>
<evidence type="ECO:0000313" key="1">
    <source>
        <dbReference type="EMBL" id="MCK8779898.1"/>
    </source>
</evidence>
<protein>
    <submittedName>
        <fullName evidence="1">DUF2218 domain-containing protein</fullName>
    </submittedName>
</protein>
<evidence type="ECO:0000313" key="2">
    <source>
        <dbReference type="Proteomes" id="UP001202827"/>
    </source>
</evidence>
<dbReference type="InterPro" id="IPR014543">
    <property type="entry name" value="UCP028291"/>
</dbReference>
<comment type="caution">
    <text evidence="1">The sequence shown here is derived from an EMBL/GenBank/DDBJ whole genome shotgun (WGS) entry which is preliminary data.</text>
</comment>